<proteinExistence type="predicted"/>
<sequence length="81" mass="9484">MWIREFSFLQKADLVLNVARLHLNKDKTKIQQINGGSLEGPEYVLKNYVWIPYTKDNSEYDDSFDLLLENEGDDTPRLACF</sequence>
<organism evidence="1 2">
    <name type="scientific">Ambrosiozyma monospora</name>
    <name type="common">Yeast</name>
    <name type="synonym">Endomycopsis monosporus</name>
    <dbReference type="NCBI Taxonomy" id="43982"/>
    <lineage>
        <taxon>Eukaryota</taxon>
        <taxon>Fungi</taxon>
        <taxon>Dikarya</taxon>
        <taxon>Ascomycota</taxon>
        <taxon>Saccharomycotina</taxon>
        <taxon>Pichiomycetes</taxon>
        <taxon>Pichiales</taxon>
        <taxon>Pichiaceae</taxon>
        <taxon>Ambrosiozyma</taxon>
    </lineage>
</organism>
<dbReference type="EMBL" id="BSXS01011054">
    <property type="protein sequence ID" value="GME99593.1"/>
    <property type="molecule type" value="Genomic_DNA"/>
</dbReference>
<gene>
    <name evidence="1" type="ORF">Amon02_001076100</name>
</gene>
<protein>
    <submittedName>
        <fullName evidence="1">Unnamed protein product</fullName>
    </submittedName>
</protein>
<evidence type="ECO:0000313" key="2">
    <source>
        <dbReference type="Proteomes" id="UP001165064"/>
    </source>
</evidence>
<keyword evidence="2" id="KW-1185">Reference proteome</keyword>
<comment type="caution">
    <text evidence="1">The sequence shown here is derived from an EMBL/GenBank/DDBJ whole genome shotgun (WGS) entry which is preliminary data.</text>
</comment>
<reference evidence="1" key="1">
    <citation type="submission" date="2023-04" db="EMBL/GenBank/DDBJ databases">
        <title>Ambrosiozyma monospora NBRC 10751.</title>
        <authorList>
            <person name="Ichikawa N."/>
            <person name="Sato H."/>
            <person name="Tonouchi N."/>
        </authorList>
    </citation>
    <scope>NUCLEOTIDE SEQUENCE</scope>
    <source>
        <strain evidence="1">NBRC 10751</strain>
    </source>
</reference>
<dbReference type="Proteomes" id="UP001165064">
    <property type="component" value="Unassembled WGS sequence"/>
</dbReference>
<evidence type="ECO:0000313" key="1">
    <source>
        <dbReference type="EMBL" id="GME99593.1"/>
    </source>
</evidence>
<name>A0ACB5U1W0_AMBMO</name>
<accession>A0ACB5U1W0</accession>